<feature type="compositionally biased region" description="Polar residues" evidence="1">
    <location>
        <begin position="1"/>
        <end position="10"/>
    </location>
</feature>
<proteinExistence type="predicted"/>
<dbReference type="Proteomes" id="UP000799118">
    <property type="component" value="Unassembled WGS sequence"/>
</dbReference>
<protein>
    <submittedName>
        <fullName evidence="2">Uncharacterized protein</fullName>
    </submittedName>
</protein>
<accession>A0A6A4GZY2</accession>
<dbReference type="AlphaFoldDB" id="A0A6A4GZY2"/>
<keyword evidence="3" id="KW-1185">Reference proteome</keyword>
<dbReference type="EMBL" id="ML769651">
    <property type="protein sequence ID" value="KAE9390665.1"/>
    <property type="molecule type" value="Genomic_DNA"/>
</dbReference>
<feature type="region of interest" description="Disordered" evidence="1">
    <location>
        <begin position="1"/>
        <end position="22"/>
    </location>
</feature>
<evidence type="ECO:0000313" key="2">
    <source>
        <dbReference type="EMBL" id="KAE9390665.1"/>
    </source>
</evidence>
<evidence type="ECO:0000313" key="3">
    <source>
        <dbReference type="Proteomes" id="UP000799118"/>
    </source>
</evidence>
<name>A0A6A4GZY2_9AGAR</name>
<gene>
    <name evidence="2" type="ORF">BT96DRAFT_1002102</name>
</gene>
<reference evidence="2" key="1">
    <citation type="journal article" date="2019" name="Environ. Microbiol.">
        <title>Fungal ecological strategies reflected in gene transcription - a case study of two litter decomposers.</title>
        <authorList>
            <person name="Barbi F."/>
            <person name="Kohler A."/>
            <person name="Barry K."/>
            <person name="Baskaran P."/>
            <person name="Daum C."/>
            <person name="Fauchery L."/>
            <person name="Ihrmark K."/>
            <person name="Kuo A."/>
            <person name="LaButti K."/>
            <person name="Lipzen A."/>
            <person name="Morin E."/>
            <person name="Grigoriev I.V."/>
            <person name="Henrissat B."/>
            <person name="Lindahl B."/>
            <person name="Martin F."/>
        </authorList>
    </citation>
    <scope>NUCLEOTIDE SEQUENCE</scope>
    <source>
        <strain evidence="2">JB14</strain>
    </source>
</reference>
<evidence type="ECO:0000256" key="1">
    <source>
        <dbReference type="SAM" id="MobiDB-lite"/>
    </source>
</evidence>
<organism evidence="2 3">
    <name type="scientific">Gymnopus androsaceus JB14</name>
    <dbReference type="NCBI Taxonomy" id="1447944"/>
    <lineage>
        <taxon>Eukaryota</taxon>
        <taxon>Fungi</taxon>
        <taxon>Dikarya</taxon>
        <taxon>Basidiomycota</taxon>
        <taxon>Agaricomycotina</taxon>
        <taxon>Agaricomycetes</taxon>
        <taxon>Agaricomycetidae</taxon>
        <taxon>Agaricales</taxon>
        <taxon>Marasmiineae</taxon>
        <taxon>Omphalotaceae</taxon>
        <taxon>Gymnopus</taxon>
    </lineage>
</organism>
<feature type="region of interest" description="Disordered" evidence="1">
    <location>
        <begin position="96"/>
        <end position="116"/>
    </location>
</feature>
<feature type="region of interest" description="Disordered" evidence="1">
    <location>
        <begin position="136"/>
        <end position="155"/>
    </location>
</feature>
<sequence length="241" mass="26529">MPNVGNQPQSGERALSLPALPPPGSQMPQIILITTGGLQSIYDQVVDGTIIPDIGRRNMRRYLSSVFTNFNLFRAHDLDNSLRTWFESIDDFERRTRQAEQEGQQRNPEPRGSQPLLPGIEAILAGTAHIAPNQLAGGAAAQGPSGRYGVNPLAADERRDRDLVEEGGMKRKTLEERLEPPQLGELEQIPPMKKRMRIGEDGGTVPQRKPSSIWPSAIGLPMQAIRETLLSAPTPAYQPED</sequence>
<feature type="region of interest" description="Disordered" evidence="1">
    <location>
        <begin position="185"/>
        <end position="214"/>
    </location>
</feature>